<evidence type="ECO:0000313" key="2">
    <source>
        <dbReference type="EMBL" id="KAA5532525.1"/>
    </source>
</evidence>
<feature type="transmembrane region" description="Helical" evidence="1">
    <location>
        <begin position="12"/>
        <end position="31"/>
    </location>
</feature>
<organism evidence="2 3">
    <name type="scientific">Taibaiella lutea</name>
    <dbReference type="NCBI Taxonomy" id="2608001"/>
    <lineage>
        <taxon>Bacteria</taxon>
        <taxon>Pseudomonadati</taxon>
        <taxon>Bacteroidota</taxon>
        <taxon>Chitinophagia</taxon>
        <taxon>Chitinophagales</taxon>
        <taxon>Chitinophagaceae</taxon>
        <taxon>Taibaiella</taxon>
    </lineage>
</organism>
<dbReference type="Proteomes" id="UP000323632">
    <property type="component" value="Unassembled WGS sequence"/>
</dbReference>
<comment type="caution">
    <text evidence="2">The sequence shown here is derived from an EMBL/GenBank/DDBJ whole genome shotgun (WGS) entry which is preliminary data.</text>
</comment>
<keyword evidence="3" id="KW-1185">Reference proteome</keyword>
<keyword evidence="1" id="KW-0472">Membrane</keyword>
<sequence>MNRIEIPLSKTKILLTIVGSILFVIAGFYLMNTIANQQTKVNLTIVKGVGIAAILFFTTIGIYAIKKLFDKKTGLIIDENGILDNTNASSIGLIKWTDITVIKTEQIASTKFLLIYTINPGFYLDKAKGLTKKLMAGNNSMYGTPLSITSGALKCNFNNLEKLINDRFDEHKGIRQNAGS</sequence>
<reference evidence="2 3" key="1">
    <citation type="submission" date="2019-09" db="EMBL/GenBank/DDBJ databases">
        <title>Genome sequence and assembly of Taibaiella sp.</title>
        <authorList>
            <person name="Chhetri G."/>
        </authorList>
    </citation>
    <scope>NUCLEOTIDE SEQUENCE [LARGE SCALE GENOMIC DNA]</scope>
    <source>
        <strain evidence="2 3">KVB11</strain>
    </source>
</reference>
<feature type="transmembrane region" description="Helical" evidence="1">
    <location>
        <begin position="43"/>
        <end position="65"/>
    </location>
</feature>
<dbReference type="RefSeq" id="WP_150034028.1">
    <property type="nucleotide sequence ID" value="NZ_VWSH01000004.1"/>
</dbReference>
<keyword evidence="1" id="KW-0812">Transmembrane</keyword>
<dbReference type="InterPro" id="IPR048136">
    <property type="entry name" value="STM3941-like"/>
</dbReference>
<proteinExistence type="predicted"/>
<dbReference type="AlphaFoldDB" id="A0A5M6CGG4"/>
<keyword evidence="1" id="KW-1133">Transmembrane helix</keyword>
<protein>
    <submittedName>
        <fullName evidence="2">Uncharacterized protein</fullName>
    </submittedName>
</protein>
<dbReference type="EMBL" id="VWSH01000004">
    <property type="protein sequence ID" value="KAA5532525.1"/>
    <property type="molecule type" value="Genomic_DNA"/>
</dbReference>
<name>A0A5M6CGG4_9BACT</name>
<dbReference type="NCBIfam" id="NF041635">
    <property type="entry name" value="STM3941_fam"/>
    <property type="match status" value="1"/>
</dbReference>
<accession>A0A5M6CGG4</accession>
<gene>
    <name evidence="2" type="ORF">F0919_17225</name>
</gene>
<evidence type="ECO:0000256" key="1">
    <source>
        <dbReference type="SAM" id="Phobius"/>
    </source>
</evidence>
<evidence type="ECO:0000313" key="3">
    <source>
        <dbReference type="Proteomes" id="UP000323632"/>
    </source>
</evidence>